<dbReference type="Proteomes" id="UP000076154">
    <property type="component" value="Unassembled WGS sequence"/>
</dbReference>
<organism evidence="2 3">
    <name type="scientific">Hypsizygus marmoreus</name>
    <name type="common">White beech mushroom</name>
    <name type="synonym">Agaricus marmoreus</name>
    <dbReference type="NCBI Taxonomy" id="39966"/>
    <lineage>
        <taxon>Eukaryota</taxon>
        <taxon>Fungi</taxon>
        <taxon>Dikarya</taxon>
        <taxon>Basidiomycota</taxon>
        <taxon>Agaricomycotina</taxon>
        <taxon>Agaricomycetes</taxon>
        <taxon>Agaricomycetidae</taxon>
        <taxon>Agaricales</taxon>
        <taxon>Tricholomatineae</taxon>
        <taxon>Lyophyllaceae</taxon>
        <taxon>Hypsizygus</taxon>
    </lineage>
</organism>
<evidence type="ECO:0000313" key="3">
    <source>
        <dbReference type="Proteomes" id="UP000076154"/>
    </source>
</evidence>
<comment type="caution">
    <text evidence="2">The sequence shown here is derived from an EMBL/GenBank/DDBJ whole genome shotgun (WGS) entry which is preliminary data.</text>
</comment>
<dbReference type="InParanoid" id="A0A369JXW7"/>
<dbReference type="AlphaFoldDB" id="A0A369JXW7"/>
<feature type="compositionally biased region" description="Basic residues" evidence="1">
    <location>
        <begin position="1"/>
        <end position="12"/>
    </location>
</feature>
<dbReference type="EMBL" id="LUEZ02000040">
    <property type="protein sequence ID" value="RDB26172.1"/>
    <property type="molecule type" value="Genomic_DNA"/>
</dbReference>
<reference evidence="2" key="1">
    <citation type="submission" date="2018-04" db="EMBL/GenBank/DDBJ databases">
        <title>Whole genome sequencing of Hypsizygus marmoreus.</title>
        <authorList>
            <person name="Choi I.-G."/>
            <person name="Min B."/>
            <person name="Kim J.-G."/>
            <person name="Kim S."/>
            <person name="Oh Y.-L."/>
            <person name="Kong W.-S."/>
            <person name="Park H."/>
            <person name="Jeong J."/>
            <person name="Song E.-S."/>
        </authorList>
    </citation>
    <scope>NUCLEOTIDE SEQUENCE [LARGE SCALE GENOMIC DNA]</scope>
    <source>
        <strain evidence="2">51987-8</strain>
    </source>
</reference>
<accession>A0A369JXW7</accession>
<name>A0A369JXW7_HYPMA</name>
<keyword evidence="3" id="KW-1185">Reference proteome</keyword>
<proteinExistence type="predicted"/>
<feature type="region of interest" description="Disordered" evidence="1">
    <location>
        <begin position="1"/>
        <end position="21"/>
    </location>
</feature>
<evidence type="ECO:0000313" key="2">
    <source>
        <dbReference type="EMBL" id="RDB26172.1"/>
    </source>
</evidence>
<protein>
    <submittedName>
        <fullName evidence="2">Uncharacterized protein</fullName>
    </submittedName>
</protein>
<sequence length="174" mass="19717">MATSRPNKRKCANPHGGAYHDRVSLTNDIEDIHAREGRTVRVNNSRSTRDTHRSPQRGRTTWTLGDAWEPEDSGELALDPNGDWYDEEVEAPVMGEHRNAEVEPQRKQRSKVAVRPCLHYLKGQILTQRILRGVRMSSGKSSIVAFTWMSYSVGRVGGMFSRSRLVRIALHGRP</sequence>
<gene>
    <name evidence="2" type="ORF">Hypma_006936</name>
</gene>
<dbReference type="OrthoDB" id="3004525at2759"/>
<evidence type="ECO:0000256" key="1">
    <source>
        <dbReference type="SAM" id="MobiDB-lite"/>
    </source>
</evidence>
<feature type="region of interest" description="Disordered" evidence="1">
    <location>
        <begin position="36"/>
        <end position="82"/>
    </location>
</feature>